<dbReference type="InterPro" id="IPR010350">
    <property type="entry name" value="Aim32/Apd1-like_bac"/>
</dbReference>
<dbReference type="InterPro" id="IPR036249">
    <property type="entry name" value="Thioredoxin-like_sf"/>
</dbReference>
<reference evidence="1 2" key="1">
    <citation type="journal article" date="2021" name="Int. J. Syst. Evol. Microbiol.">
        <title>Amazonocrinis nigriterrae gen. nov., sp. nov., Atlanticothrix silvestris gen. nov., sp. nov. and Dendronalium phyllosphericum gen. nov., sp. nov., nostocacean cyanobacteria from Brazilian environments.</title>
        <authorList>
            <person name="Alvarenga D.O."/>
            <person name="Andreote A.P.D."/>
            <person name="Branco L.H.Z."/>
            <person name="Delbaje E."/>
            <person name="Cruz R.B."/>
            <person name="Varani A.M."/>
            <person name="Fiore M.F."/>
        </authorList>
    </citation>
    <scope>NUCLEOTIDE SEQUENCE [LARGE SCALE GENOMIC DNA]</scope>
    <source>
        <strain evidence="1 2">CENA369</strain>
    </source>
</reference>
<sequence length="343" mass="39615">MQTQQTEQLSLTDCRFCSLVSKVNKEDPIGTAETCEHWLLIEIPQPWPQDLFEEHPKIKPLLGLFYQVFEQHEIKLRPMVIAPDREYSHPGFTRILYYYRPAKLFSQFEKQEFIVPEEKVTALVTAILKQLMQQPNDLSEFQQYQQQTSHIRELMVCTHAQVDLSCGRFGNPIYRRLRKEYAPASNGKLRVWQTTHFGGHQFAPTLADLPQGCFWGHLEPEALDLLVNRNGSPSGLRQFYRGWSGLTKFEQIAEREIWLQLGWTWLDYLKAGKVLAKQEVSPGEDVDWAEVQIDFAVPDNSVSGAYQARIEVCGQVMSALNSATEMQLKAVKQYHVSRLIKVE</sequence>
<name>A0A8J7I448_9NOST</name>
<dbReference type="Proteomes" id="UP000662314">
    <property type="component" value="Unassembled WGS sequence"/>
</dbReference>
<dbReference type="RefSeq" id="WP_214430595.1">
    <property type="nucleotide sequence ID" value="NZ_CAWPUQ010000133.1"/>
</dbReference>
<keyword evidence="2" id="KW-1185">Reference proteome</keyword>
<dbReference type="Pfam" id="PF06999">
    <property type="entry name" value="Suc_Fer-like"/>
    <property type="match status" value="1"/>
</dbReference>
<dbReference type="CDD" id="cd03062">
    <property type="entry name" value="TRX_Fd_Sucrase"/>
    <property type="match status" value="1"/>
</dbReference>
<dbReference type="EMBL" id="JAECZA010000003">
    <property type="protein sequence ID" value="MBH8571757.1"/>
    <property type="molecule type" value="Genomic_DNA"/>
</dbReference>
<dbReference type="AlphaFoldDB" id="A0A8J7I448"/>
<dbReference type="PIRSF" id="PIRSF035042">
    <property type="entry name" value="UCP035042_thirdx"/>
    <property type="match status" value="1"/>
</dbReference>
<protein>
    <submittedName>
        <fullName evidence="1">Sucrase ferredoxin</fullName>
    </submittedName>
</protein>
<dbReference type="PANTHER" id="PTHR31902">
    <property type="entry name" value="ACTIN PATCHES DISTAL PROTEIN 1"/>
    <property type="match status" value="1"/>
</dbReference>
<dbReference type="PANTHER" id="PTHR31902:SF22">
    <property type="entry name" value="SLL1203 PROTEIN"/>
    <property type="match status" value="1"/>
</dbReference>
<accession>A0A8J7I448</accession>
<dbReference type="InterPro" id="IPR009737">
    <property type="entry name" value="Aim32/Apd1-like"/>
</dbReference>
<proteinExistence type="predicted"/>
<evidence type="ECO:0000313" key="2">
    <source>
        <dbReference type="Proteomes" id="UP000662314"/>
    </source>
</evidence>
<evidence type="ECO:0000313" key="1">
    <source>
        <dbReference type="EMBL" id="MBH8571757.1"/>
    </source>
</evidence>
<dbReference type="Gene3D" id="3.40.30.10">
    <property type="entry name" value="Glutaredoxin"/>
    <property type="match status" value="1"/>
</dbReference>
<gene>
    <name evidence="1" type="ORF">I8752_01680</name>
</gene>
<comment type="caution">
    <text evidence="1">The sequence shown here is derived from an EMBL/GenBank/DDBJ whole genome shotgun (WGS) entry which is preliminary data.</text>
</comment>
<dbReference type="SUPFAM" id="SSF52833">
    <property type="entry name" value="Thioredoxin-like"/>
    <property type="match status" value="1"/>
</dbReference>
<organism evidence="1 2">
    <name type="scientific">Dendronalium phyllosphericum CENA369</name>
    <dbReference type="NCBI Taxonomy" id="1725256"/>
    <lineage>
        <taxon>Bacteria</taxon>
        <taxon>Bacillati</taxon>
        <taxon>Cyanobacteriota</taxon>
        <taxon>Cyanophyceae</taxon>
        <taxon>Nostocales</taxon>
        <taxon>Nostocaceae</taxon>
        <taxon>Dendronalium</taxon>
        <taxon>Dendronalium phyllosphericum</taxon>
    </lineage>
</organism>